<dbReference type="EMBL" id="JASBWS010000001">
    <property type="protein sequence ID" value="KAJ9117907.1"/>
    <property type="molecule type" value="Genomic_DNA"/>
</dbReference>
<dbReference type="Proteomes" id="UP001230649">
    <property type="component" value="Unassembled WGS sequence"/>
</dbReference>
<evidence type="ECO:0000313" key="1">
    <source>
        <dbReference type="EMBL" id="KAJ9117907.1"/>
    </source>
</evidence>
<protein>
    <submittedName>
        <fullName evidence="1">Uncharacterized protein</fullName>
    </submittedName>
</protein>
<gene>
    <name evidence="1" type="ORF">QFC20_000188</name>
</gene>
<reference evidence="1" key="1">
    <citation type="submission" date="2023-04" db="EMBL/GenBank/DDBJ databases">
        <title>Draft Genome sequencing of Naganishia species isolated from polar environments using Oxford Nanopore Technology.</title>
        <authorList>
            <person name="Leo P."/>
            <person name="Venkateswaran K."/>
        </authorList>
    </citation>
    <scope>NUCLEOTIDE SEQUENCE</scope>
    <source>
        <strain evidence="1">MNA-CCFEE 5262</strain>
    </source>
</reference>
<name>A0ACC2X1Z3_9TREE</name>
<sequence>MVEVDAHTSQLHEAQASTNGLRPRHSTRIRESARGQQFDRIIPGNPALGKVGDAIGPAEKLYEPELARANIAATIEAPDGTTKNDWADNHKQYSVLEQHCLVWDRDGDGYIWPIDTYRGFHELGYHFIISVSAIFIIHFGFAWFTMGWPDPLFRLKLRRMHKAKHGSDTGAYSREGYFVPARFEAIFSKYDRGNKGGLTFWEGKLSSILRNRLPFYAGTVSLIL</sequence>
<evidence type="ECO:0000313" key="2">
    <source>
        <dbReference type="Proteomes" id="UP001230649"/>
    </source>
</evidence>
<keyword evidence="2" id="KW-1185">Reference proteome</keyword>
<organism evidence="1 2">
    <name type="scientific">Naganishia adeliensis</name>
    <dbReference type="NCBI Taxonomy" id="92952"/>
    <lineage>
        <taxon>Eukaryota</taxon>
        <taxon>Fungi</taxon>
        <taxon>Dikarya</taxon>
        <taxon>Basidiomycota</taxon>
        <taxon>Agaricomycotina</taxon>
        <taxon>Tremellomycetes</taxon>
        <taxon>Filobasidiales</taxon>
        <taxon>Filobasidiaceae</taxon>
        <taxon>Naganishia</taxon>
    </lineage>
</organism>
<comment type="caution">
    <text evidence="1">The sequence shown here is derived from an EMBL/GenBank/DDBJ whole genome shotgun (WGS) entry which is preliminary data.</text>
</comment>
<accession>A0ACC2X1Z3</accession>
<proteinExistence type="predicted"/>